<proteinExistence type="inferred from homology"/>
<evidence type="ECO:0000256" key="1">
    <source>
        <dbReference type="ARBA" id="ARBA00005254"/>
    </source>
</evidence>
<dbReference type="OrthoDB" id="9796589at2"/>
<evidence type="ECO:0000313" key="3">
    <source>
        <dbReference type="EMBL" id="STZ59795.1"/>
    </source>
</evidence>
<dbReference type="EC" id="4.2.1.119" evidence="3"/>
<dbReference type="PANTHER" id="PTHR43664">
    <property type="entry name" value="MONOAMINE OXIDASE-RELATED"/>
    <property type="match status" value="1"/>
</dbReference>
<gene>
    <name evidence="3" type="primary">phaJ_2</name>
    <name evidence="3" type="ORF">NCTC10821_03333</name>
</gene>
<dbReference type="PANTHER" id="PTHR43664:SF1">
    <property type="entry name" value="BETA-METHYLMALYL-COA DEHYDRATASE"/>
    <property type="match status" value="1"/>
</dbReference>
<protein>
    <submittedName>
        <fullName evidence="3">MaoC-like dehydratase</fullName>
        <ecNumber evidence="3">4.2.1.119</ecNumber>
    </submittedName>
</protein>
<dbReference type="AlphaFoldDB" id="A0A378TJ03"/>
<name>A0A378TJ03_9MYCO</name>
<dbReference type="Proteomes" id="UP000254978">
    <property type="component" value="Unassembled WGS sequence"/>
</dbReference>
<organism evidence="3 4">
    <name type="scientific">Mycolicibacterium tokaiense</name>
    <dbReference type="NCBI Taxonomy" id="39695"/>
    <lineage>
        <taxon>Bacteria</taxon>
        <taxon>Bacillati</taxon>
        <taxon>Actinomycetota</taxon>
        <taxon>Actinomycetes</taxon>
        <taxon>Mycobacteriales</taxon>
        <taxon>Mycobacteriaceae</taxon>
        <taxon>Mycolicibacterium</taxon>
    </lineage>
</organism>
<dbReference type="Gene3D" id="3.10.129.10">
    <property type="entry name" value="Hotdog Thioesterase"/>
    <property type="match status" value="1"/>
</dbReference>
<sequence length="155" mass="16842">MTAGSLIWSDLAVGDAFTSGGRTITEYDIVGFAGLTGDGSPVHLDQEFAAATEFGQRIAHGLLGLSYAHGLIMGSGLFRDCALAFLGISDWKFKAPIFIGDTIHVDYRISELRLRRSRDDQGIVTFDVDVCNQRSEVLQSGTKAILMRTLEEVGR</sequence>
<feature type="domain" description="MaoC-like" evidence="2">
    <location>
        <begin position="20"/>
        <end position="116"/>
    </location>
</feature>
<dbReference type="InterPro" id="IPR052342">
    <property type="entry name" value="MCH/BMMD"/>
</dbReference>
<accession>A0A378TJ03</accession>
<dbReference type="InterPro" id="IPR002539">
    <property type="entry name" value="MaoC-like_dom"/>
</dbReference>
<dbReference type="RefSeq" id="WP_115279177.1">
    <property type="nucleotide sequence ID" value="NZ_AP022600.1"/>
</dbReference>
<dbReference type="EMBL" id="UGQT01000001">
    <property type="protein sequence ID" value="STZ59795.1"/>
    <property type="molecule type" value="Genomic_DNA"/>
</dbReference>
<dbReference type="GO" id="GO:0018812">
    <property type="term" value="F:3-hydroxyacyl-CoA dehydratase activity"/>
    <property type="evidence" value="ECO:0007669"/>
    <property type="project" value="UniProtKB-EC"/>
</dbReference>
<dbReference type="Pfam" id="PF01575">
    <property type="entry name" value="MaoC_dehydratas"/>
    <property type="match status" value="1"/>
</dbReference>
<evidence type="ECO:0000259" key="2">
    <source>
        <dbReference type="Pfam" id="PF01575"/>
    </source>
</evidence>
<reference evidence="3 4" key="1">
    <citation type="submission" date="2018-06" db="EMBL/GenBank/DDBJ databases">
        <authorList>
            <consortium name="Pathogen Informatics"/>
            <person name="Doyle S."/>
        </authorList>
    </citation>
    <scope>NUCLEOTIDE SEQUENCE [LARGE SCALE GENOMIC DNA]</scope>
    <source>
        <strain evidence="3 4">NCTC10821</strain>
    </source>
</reference>
<keyword evidence="4" id="KW-1185">Reference proteome</keyword>
<keyword evidence="3" id="KW-0456">Lyase</keyword>
<dbReference type="InterPro" id="IPR029069">
    <property type="entry name" value="HotDog_dom_sf"/>
</dbReference>
<evidence type="ECO:0000313" key="4">
    <source>
        <dbReference type="Proteomes" id="UP000254978"/>
    </source>
</evidence>
<dbReference type="SUPFAM" id="SSF54637">
    <property type="entry name" value="Thioesterase/thiol ester dehydrase-isomerase"/>
    <property type="match status" value="1"/>
</dbReference>
<comment type="similarity">
    <text evidence="1">Belongs to the enoyl-CoA hydratase/isomerase family.</text>
</comment>